<gene>
    <name evidence="1" type="ORF">COX47_03140</name>
</gene>
<dbReference type="InterPro" id="IPR058944">
    <property type="entry name" value="CntK-like"/>
</dbReference>
<evidence type="ECO:0000313" key="2">
    <source>
        <dbReference type="Proteomes" id="UP000231025"/>
    </source>
</evidence>
<proteinExistence type="predicted"/>
<sequence>MINKIKKLYICYPGGNINAIVEDPVPKRDYDLVAQKIINIYNKNKSSDKQIEQVAFIEKPKNKKALSRLSLVGEEFSGNAVLCLGALKLKSNKEDLFEISGTNELLRIFVDEKDFINGQMPKLRLIGQLNKTKEQYPIIPLQGITQILILNNFQKNNNWQKNEALRIIKNNGLEKELAVAIVFIKKERKFMKIKPYVYFKKGLKYEIVEETACGSATTAVGIYQLIIKNRSINKLKVIQPSGNSLYISVKNVNNQIQPYLIGKVKIIYQESFNLV</sequence>
<dbReference type="AlphaFoldDB" id="A0A2G9Y6G8"/>
<evidence type="ECO:0000313" key="1">
    <source>
        <dbReference type="EMBL" id="PIP14810.1"/>
    </source>
</evidence>
<comment type="caution">
    <text evidence="1">The sequence shown here is derived from an EMBL/GenBank/DDBJ whole genome shotgun (WGS) entry which is preliminary data.</text>
</comment>
<name>A0A2G9Y6G8_9BACT</name>
<reference evidence="1 2" key="1">
    <citation type="submission" date="2017-09" db="EMBL/GenBank/DDBJ databases">
        <title>Depth-based differentiation of microbial function through sediment-hosted aquifers and enrichment of novel symbionts in the deep terrestrial subsurface.</title>
        <authorList>
            <person name="Probst A.J."/>
            <person name="Ladd B."/>
            <person name="Jarett J.K."/>
            <person name="Geller-Mcgrath D.E."/>
            <person name="Sieber C.M."/>
            <person name="Emerson J.B."/>
            <person name="Anantharaman K."/>
            <person name="Thomas B.C."/>
            <person name="Malmstrom R."/>
            <person name="Stieglmeier M."/>
            <person name="Klingl A."/>
            <person name="Woyke T."/>
            <person name="Ryan C.M."/>
            <person name="Banfield J.F."/>
        </authorList>
    </citation>
    <scope>NUCLEOTIDE SEQUENCE [LARGE SCALE GENOMIC DNA]</scope>
    <source>
        <strain evidence="1">CG23_combo_of_CG06-09_8_20_14_all_35_49</strain>
    </source>
</reference>
<dbReference type="EMBL" id="PCRE01000044">
    <property type="protein sequence ID" value="PIP14810.1"/>
    <property type="molecule type" value="Genomic_DNA"/>
</dbReference>
<accession>A0A2G9Y6G8</accession>
<protein>
    <recommendedName>
        <fullName evidence="3">Diaminopimelate epimerase</fullName>
    </recommendedName>
</protein>
<dbReference type="Pfam" id="PF26317">
    <property type="entry name" value="CntK_N"/>
    <property type="match status" value="1"/>
</dbReference>
<evidence type="ECO:0008006" key="3">
    <source>
        <dbReference type="Google" id="ProtNLM"/>
    </source>
</evidence>
<dbReference type="Proteomes" id="UP000231025">
    <property type="component" value="Unassembled WGS sequence"/>
</dbReference>
<organism evidence="1 2">
    <name type="scientific">Candidatus Roizmanbacteria bacterium CG23_combo_of_CG06-09_8_20_14_all_35_49</name>
    <dbReference type="NCBI Taxonomy" id="1974863"/>
    <lineage>
        <taxon>Bacteria</taxon>
        <taxon>Candidatus Roizmaniibacteriota</taxon>
    </lineage>
</organism>